<organism evidence="6 7">
    <name type="scientific">Myotis brandtii</name>
    <name type="common">Brandt's bat</name>
    <dbReference type="NCBI Taxonomy" id="109478"/>
    <lineage>
        <taxon>Eukaryota</taxon>
        <taxon>Metazoa</taxon>
        <taxon>Chordata</taxon>
        <taxon>Craniata</taxon>
        <taxon>Vertebrata</taxon>
        <taxon>Euteleostomi</taxon>
        <taxon>Mammalia</taxon>
        <taxon>Eutheria</taxon>
        <taxon>Laurasiatheria</taxon>
        <taxon>Chiroptera</taxon>
        <taxon>Yangochiroptera</taxon>
        <taxon>Vespertilionidae</taxon>
        <taxon>Myotis</taxon>
    </lineage>
</organism>
<dbReference type="GO" id="GO:0006826">
    <property type="term" value="P:iron ion transport"/>
    <property type="evidence" value="ECO:0007669"/>
    <property type="project" value="InterPro"/>
</dbReference>
<dbReference type="SUPFAM" id="SSF47240">
    <property type="entry name" value="Ferritin-like"/>
    <property type="match status" value="1"/>
</dbReference>
<dbReference type="InterPro" id="IPR001519">
    <property type="entry name" value="Ferritin"/>
</dbReference>
<reference evidence="6 7" key="1">
    <citation type="journal article" date="2013" name="Nat. Commun.">
        <title>Genome analysis reveals insights into physiology and longevity of the Brandt's bat Myotis brandtii.</title>
        <authorList>
            <person name="Seim I."/>
            <person name="Fang X."/>
            <person name="Xiong Z."/>
            <person name="Lobanov A.V."/>
            <person name="Huang Z."/>
            <person name="Ma S."/>
            <person name="Feng Y."/>
            <person name="Turanov A.A."/>
            <person name="Zhu Y."/>
            <person name="Lenz T.L."/>
            <person name="Gerashchenko M.V."/>
            <person name="Fan D."/>
            <person name="Hee Yim S."/>
            <person name="Yao X."/>
            <person name="Jordan D."/>
            <person name="Xiong Y."/>
            <person name="Ma Y."/>
            <person name="Lyapunov A.N."/>
            <person name="Chen G."/>
            <person name="Kulakova O.I."/>
            <person name="Sun Y."/>
            <person name="Lee S.G."/>
            <person name="Bronson R.T."/>
            <person name="Moskalev A.A."/>
            <person name="Sunyaev S.R."/>
            <person name="Zhang G."/>
            <person name="Krogh A."/>
            <person name="Wang J."/>
            <person name="Gladyshev V.N."/>
        </authorList>
    </citation>
    <scope>NUCLEOTIDE SEQUENCE [LARGE SCALE GENOMIC DNA]</scope>
</reference>
<dbReference type="GO" id="GO:0008199">
    <property type="term" value="F:ferric iron binding"/>
    <property type="evidence" value="ECO:0007669"/>
    <property type="project" value="InterPro"/>
</dbReference>
<evidence type="ECO:0000256" key="1">
    <source>
        <dbReference type="ARBA" id="ARBA00040044"/>
    </source>
</evidence>
<comment type="function">
    <text evidence="3">Stores iron in a soluble, non-toxic, readily available form. Important for iron homeostasis. Iron is taken up in the ferrous form and deposited as ferric hydroxides after oxidation. Also plays a role in delivery of iron to cells. Mediates iron uptake in capsule cells of the developing kidney. Delivery to lysosomes by the cargo receptor NCOA4 for autophagic degradation and release or iron.</text>
</comment>
<comment type="subcellular location">
    <subcellularLocation>
        <location evidence="2">Autolysosome</location>
    </subcellularLocation>
</comment>
<dbReference type="EMBL" id="KE161494">
    <property type="protein sequence ID" value="EPQ04169.1"/>
    <property type="molecule type" value="Genomic_DNA"/>
</dbReference>
<feature type="compositionally biased region" description="Polar residues" evidence="5">
    <location>
        <begin position="102"/>
        <end position="132"/>
    </location>
</feature>
<dbReference type="InterPro" id="IPR009078">
    <property type="entry name" value="Ferritin-like_SF"/>
</dbReference>
<evidence type="ECO:0000256" key="5">
    <source>
        <dbReference type="SAM" id="MobiDB-lite"/>
    </source>
</evidence>
<dbReference type="PANTHER" id="PTHR11431">
    <property type="entry name" value="FERRITIN"/>
    <property type="match status" value="1"/>
</dbReference>
<accession>S7MIF3</accession>
<evidence type="ECO:0000256" key="4">
    <source>
        <dbReference type="ARBA" id="ARBA00047045"/>
    </source>
</evidence>
<dbReference type="Gene3D" id="1.20.1260.10">
    <property type="match status" value="1"/>
</dbReference>
<comment type="subunit">
    <text evidence="4">Oligomer of 24 subunits. There are two types of subunits: L (light) chain and H (heavy) chain. The major chain can be light or heavy, depending on the species and tissue type. The functional molecule forms a roughly spherical shell with a diameter of 12 nm and contains a central cavity into which the insoluble mineral iron core is deposited. Interacts with NCOA4.</text>
</comment>
<evidence type="ECO:0000256" key="3">
    <source>
        <dbReference type="ARBA" id="ARBA00045578"/>
    </source>
</evidence>
<feature type="region of interest" description="Disordered" evidence="5">
    <location>
        <begin position="83"/>
        <end position="132"/>
    </location>
</feature>
<keyword evidence="7" id="KW-1185">Reference proteome</keyword>
<gene>
    <name evidence="6" type="ORF">D623_10029067</name>
</gene>
<dbReference type="GO" id="GO:0008198">
    <property type="term" value="F:ferrous iron binding"/>
    <property type="evidence" value="ECO:0007669"/>
    <property type="project" value="TreeGrafter"/>
</dbReference>
<dbReference type="Proteomes" id="UP000052978">
    <property type="component" value="Unassembled WGS sequence"/>
</dbReference>
<evidence type="ECO:0000313" key="6">
    <source>
        <dbReference type="EMBL" id="EPQ04169.1"/>
    </source>
</evidence>
<dbReference type="PANTHER" id="PTHR11431:SF47">
    <property type="entry name" value="FERRITIN LIGHT CHAIN"/>
    <property type="match status" value="1"/>
</dbReference>
<dbReference type="AlphaFoldDB" id="S7MIF3"/>
<dbReference type="GO" id="GO:0044754">
    <property type="term" value="C:autolysosome"/>
    <property type="evidence" value="ECO:0007669"/>
    <property type="project" value="UniProtKB-SubCell"/>
</dbReference>
<evidence type="ECO:0000256" key="2">
    <source>
        <dbReference type="ARBA" id="ARBA00044942"/>
    </source>
</evidence>
<name>S7MIF3_MYOBR</name>
<dbReference type="GO" id="GO:0006879">
    <property type="term" value="P:intracellular iron ion homeostasis"/>
    <property type="evidence" value="ECO:0007669"/>
    <property type="project" value="InterPro"/>
</dbReference>
<dbReference type="InterPro" id="IPR012347">
    <property type="entry name" value="Ferritin-like"/>
</dbReference>
<evidence type="ECO:0000313" key="7">
    <source>
        <dbReference type="Proteomes" id="UP000052978"/>
    </source>
</evidence>
<proteinExistence type="predicted"/>
<protein>
    <recommendedName>
        <fullName evidence="1">Ferritin light chain</fullName>
    </recommendedName>
</protein>
<sequence>MSSQIHQNCSIEVEAAVNNLANLYLQTSHTYLSLGFHFHCDDVTLVGEGHLFCELAEKHEGAECLLKLQNKCGGRILFRDVLKPPQAQGEDTPRVPVKSEGSCDTENSASPDVEMNSQVDSVNDPTESQQED</sequence>